<dbReference type="SMART" id="SM00164">
    <property type="entry name" value="TBC"/>
    <property type="match status" value="1"/>
</dbReference>
<keyword evidence="1" id="KW-0343">GTPase activation</keyword>
<dbReference type="FunFam" id="1.10.8.270:FF:000031">
    <property type="entry name" value="TBC1 domain family member 5"/>
    <property type="match status" value="1"/>
</dbReference>
<dbReference type="FunFam" id="1.10.472.80:FF:000038">
    <property type="entry name" value="TBC1 domain family member 5"/>
    <property type="match status" value="1"/>
</dbReference>
<evidence type="ECO:0000256" key="2">
    <source>
        <dbReference type="SAM" id="MobiDB-lite"/>
    </source>
</evidence>
<dbReference type="PANTHER" id="PTHR22957:SF337">
    <property type="entry name" value="TBC1 DOMAIN FAMILY MEMBER 5"/>
    <property type="match status" value="1"/>
</dbReference>
<feature type="domain" description="Rab-GAP TBC" evidence="3">
    <location>
        <begin position="130"/>
        <end position="344"/>
    </location>
</feature>
<accession>A0A7D8URE4</accession>
<feature type="region of interest" description="Disordered" evidence="2">
    <location>
        <begin position="500"/>
        <end position="528"/>
    </location>
</feature>
<feature type="compositionally biased region" description="Polar residues" evidence="2">
    <location>
        <begin position="500"/>
        <end position="515"/>
    </location>
</feature>
<dbReference type="OrthoDB" id="27140at2759"/>
<organism evidence="4 5">
    <name type="scientific">Lachnellula cervina</name>
    <dbReference type="NCBI Taxonomy" id="1316786"/>
    <lineage>
        <taxon>Eukaryota</taxon>
        <taxon>Fungi</taxon>
        <taxon>Dikarya</taxon>
        <taxon>Ascomycota</taxon>
        <taxon>Pezizomycotina</taxon>
        <taxon>Leotiomycetes</taxon>
        <taxon>Helotiales</taxon>
        <taxon>Lachnaceae</taxon>
        <taxon>Lachnellula</taxon>
    </lineage>
</organism>
<name>A0A7D8URE4_9HELO</name>
<evidence type="ECO:0000259" key="3">
    <source>
        <dbReference type="PROSITE" id="PS50086"/>
    </source>
</evidence>
<feature type="region of interest" description="Disordered" evidence="2">
    <location>
        <begin position="420"/>
        <end position="454"/>
    </location>
</feature>
<reference evidence="4 5" key="1">
    <citation type="submission" date="2018-05" db="EMBL/GenBank/DDBJ databases">
        <title>Whole genome sequencing for identification of molecular markers to develop diagnostic detection tools for the regulated plant pathogen Lachnellula willkommii.</title>
        <authorList>
            <person name="Giroux E."/>
            <person name="Bilodeau G."/>
        </authorList>
    </citation>
    <scope>NUCLEOTIDE SEQUENCE [LARGE SCALE GENOMIC DNA]</scope>
    <source>
        <strain evidence="4 5">CBS 625.97</strain>
    </source>
</reference>
<dbReference type="GO" id="GO:0005096">
    <property type="term" value="F:GTPase activator activity"/>
    <property type="evidence" value="ECO:0007669"/>
    <property type="project" value="UniProtKB-KW"/>
</dbReference>
<dbReference type="Pfam" id="PF00566">
    <property type="entry name" value="RabGAP-TBC"/>
    <property type="match status" value="1"/>
</dbReference>
<dbReference type="PANTHER" id="PTHR22957">
    <property type="entry name" value="TBC1 DOMAIN FAMILY MEMBER GTPASE-ACTIVATING PROTEIN"/>
    <property type="match status" value="1"/>
</dbReference>
<dbReference type="PROSITE" id="PS50086">
    <property type="entry name" value="TBC_RABGAP"/>
    <property type="match status" value="1"/>
</dbReference>
<dbReference type="EMBL" id="QGMG01000181">
    <property type="protein sequence ID" value="TVY56165.1"/>
    <property type="molecule type" value="Genomic_DNA"/>
</dbReference>
<dbReference type="SUPFAM" id="SSF47923">
    <property type="entry name" value="Ypt/Rab-GAP domain of gyp1p"/>
    <property type="match status" value="2"/>
</dbReference>
<evidence type="ECO:0000313" key="5">
    <source>
        <dbReference type="Proteomes" id="UP000481288"/>
    </source>
</evidence>
<gene>
    <name evidence="4" type="primary">Tbc1d5</name>
    <name evidence="4" type="ORF">LCER1_G003305</name>
</gene>
<dbReference type="Gene3D" id="1.10.8.270">
    <property type="entry name" value="putative rabgap domain of human tbc1 domain family member 14 like domains"/>
    <property type="match status" value="1"/>
</dbReference>
<evidence type="ECO:0000256" key="1">
    <source>
        <dbReference type="ARBA" id="ARBA00022468"/>
    </source>
</evidence>
<dbReference type="InterPro" id="IPR000195">
    <property type="entry name" value="Rab-GAP-TBC_dom"/>
</dbReference>
<dbReference type="InterPro" id="IPR035969">
    <property type="entry name" value="Rab-GAP_TBC_sf"/>
</dbReference>
<feature type="region of interest" description="Disordered" evidence="2">
    <location>
        <begin position="595"/>
        <end position="683"/>
    </location>
</feature>
<dbReference type="Gene3D" id="1.10.472.80">
    <property type="entry name" value="Ypt/Rab-GAP domain of gyp1p, domain 3"/>
    <property type="match status" value="1"/>
</dbReference>
<comment type="caution">
    <text evidence="4">The sequence shown here is derived from an EMBL/GenBank/DDBJ whole genome shotgun (WGS) entry which is preliminary data.</text>
</comment>
<feature type="compositionally biased region" description="Pro residues" evidence="2">
    <location>
        <begin position="605"/>
        <end position="624"/>
    </location>
</feature>
<proteinExistence type="predicted"/>
<evidence type="ECO:0000313" key="4">
    <source>
        <dbReference type="EMBL" id="TVY56165.1"/>
    </source>
</evidence>
<keyword evidence="5" id="KW-1185">Reference proteome</keyword>
<sequence>MLFASYSAEKAELQSHWPARADALSPCLKQGRRRFGRSCNVKDITRLSSSGHGSDKGSNAVVGRVKETMGGYNKARYEPQRAQETFLLFQSTEVTGWSRVLVDSRSAYTSLREHLLRFIENPNEVGSALDPLDDDKNSPWNTMRQDEEIRAEIYQDVQRCMPEVEYFRRPETQRMLLDILFVFCKINQDVGYRQGMHEVLAPILWAVEEDAIEYDSQNSAGSESDLIMKEILNRSYIEHDAFTILSLIMRSAKSFYELGEPDKRSSASSTAIGTQQQGASPIVERSKQIHEVYLARLDPELAKHLTDIEVLPQIFLIRWIRLLFGREFPFEDLLALWDTLFAEDPDLDLMDMVCVAMLLRIRWQLIEANYSVALMLLLKYPAPEPPYGPQSFVDDAIYLRDNFSAAGGARIISKYGAQAPHSQSSDLRPPTPLGQGLSPKHKLSRARSPLTSPASFLQHQGGVEALFQGAARGVIDRGERLGINQAVRDAVGEVRKNMQGLQVSRSNSTRGQTSEGARWSLDEGRSVPTQSRATISAMNTRNQQLARMLDKAMVDLRDVSLSKDADKDKYVQAMDLAIAKVDFVRIYLEDSTMPLTPDSPQLGPASPPSNLPSPPPLQIAPPMVPATLTPISAPAPVPERAPKQLKASPKLSESPSLPHNTPKDSESQPSSPPPLNAGLIPDTPIAKSMNETVEGLLARPKAPVPTRSTIAQSSFSWMLEADSPSRSSAKSPPPPKSSSPFSKSGRKPTSGPNREKAAFLFGEDGVASDGSGSRLPPLADADEGYNMGSIGSGKVK</sequence>
<feature type="region of interest" description="Disordered" evidence="2">
    <location>
        <begin position="715"/>
        <end position="796"/>
    </location>
</feature>
<protein>
    <submittedName>
        <fullName evidence="4">TBC1 domain family member 5</fullName>
    </submittedName>
</protein>
<dbReference type="Proteomes" id="UP000481288">
    <property type="component" value="Unassembled WGS sequence"/>
</dbReference>
<dbReference type="AlphaFoldDB" id="A0A7D8URE4"/>